<dbReference type="EMBL" id="JAIWYP010000004">
    <property type="protein sequence ID" value="KAH3835080.1"/>
    <property type="molecule type" value="Genomic_DNA"/>
</dbReference>
<proteinExistence type="inferred from homology"/>
<accession>A0A9D4QM20</accession>
<keyword evidence="16" id="KW-1185">Reference proteome</keyword>
<keyword evidence="7" id="KW-0735">Signal-anchor</keyword>
<comment type="subcellular location">
    <subcellularLocation>
        <location evidence="1">Golgi apparatus membrane</location>
        <topology evidence="1">Single-pass type II membrane protein</topology>
    </subcellularLocation>
    <subcellularLocation>
        <location evidence="12">Golgi apparatus</location>
        <location evidence="12">Golgi stack membrane</location>
        <topology evidence="12">Single-pass type II membrane protein</topology>
    </subcellularLocation>
</comment>
<dbReference type="GO" id="GO:0000139">
    <property type="term" value="C:Golgi membrane"/>
    <property type="evidence" value="ECO:0007669"/>
    <property type="project" value="UniProtKB-SubCell"/>
</dbReference>
<keyword evidence="10" id="KW-0472">Membrane</keyword>
<dbReference type="InterPro" id="IPR055270">
    <property type="entry name" value="Glyco_tran_10_C"/>
</dbReference>
<evidence type="ECO:0000313" key="16">
    <source>
        <dbReference type="Proteomes" id="UP000828390"/>
    </source>
</evidence>
<evidence type="ECO:0000256" key="8">
    <source>
        <dbReference type="ARBA" id="ARBA00022989"/>
    </source>
</evidence>
<organism evidence="15 16">
    <name type="scientific">Dreissena polymorpha</name>
    <name type="common">Zebra mussel</name>
    <name type="synonym">Mytilus polymorpha</name>
    <dbReference type="NCBI Taxonomy" id="45954"/>
    <lineage>
        <taxon>Eukaryota</taxon>
        <taxon>Metazoa</taxon>
        <taxon>Spiralia</taxon>
        <taxon>Lophotrochozoa</taxon>
        <taxon>Mollusca</taxon>
        <taxon>Bivalvia</taxon>
        <taxon>Autobranchia</taxon>
        <taxon>Heteroconchia</taxon>
        <taxon>Euheterodonta</taxon>
        <taxon>Imparidentia</taxon>
        <taxon>Neoheterodontei</taxon>
        <taxon>Myida</taxon>
        <taxon>Dreissenoidea</taxon>
        <taxon>Dreissenidae</taxon>
        <taxon>Dreissena</taxon>
    </lineage>
</organism>
<evidence type="ECO:0000256" key="5">
    <source>
        <dbReference type="ARBA" id="ARBA00022679"/>
    </source>
</evidence>
<feature type="domain" description="Fucosyltransferase N-terminal" evidence="14">
    <location>
        <begin position="44"/>
        <end position="143"/>
    </location>
</feature>
<dbReference type="OrthoDB" id="6085082at2759"/>
<evidence type="ECO:0000256" key="6">
    <source>
        <dbReference type="ARBA" id="ARBA00022692"/>
    </source>
</evidence>
<dbReference type="InterPro" id="IPR001503">
    <property type="entry name" value="Glyco_trans_10"/>
</dbReference>
<evidence type="ECO:0000256" key="10">
    <source>
        <dbReference type="ARBA" id="ARBA00023136"/>
    </source>
</evidence>
<keyword evidence="5 12" id="KW-0808">Transferase</keyword>
<gene>
    <name evidence="15" type="ORF">DPMN_108419</name>
</gene>
<evidence type="ECO:0000256" key="11">
    <source>
        <dbReference type="ARBA" id="ARBA00023180"/>
    </source>
</evidence>
<evidence type="ECO:0000313" key="15">
    <source>
        <dbReference type="EMBL" id="KAH3835080.1"/>
    </source>
</evidence>
<dbReference type="InterPro" id="IPR038577">
    <property type="entry name" value="GT10-like_C_sf"/>
</dbReference>
<dbReference type="AlphaFoldDB" id="A0A9D4QM20"/>
<evidence type="ECO:0000256" key="9">
    <source>
        <dbReference type="ARBA" id="ARBA00023034"/>
    </source>
</evidence>
<evidence type="ECO:0000256" key="3">
    <source>
        <dbReference type="ARBA" id="ARBA00008919"/>
    </source>
</evidence>
<keyword evidence="11" id="KW-0325">Glycoprotein</keyword>
<keyword evidence="8" id="KW-1133">Transmembrane helix</keyword>
<evidence type="ECO:0000256" key="7">
    <source>
        <dbReference type="ARBA" id="ARBA00022968"/>
    </source>
</evidence>
<comment type="similarity">
    <text evidence="3 12">Belongs to the glycosyltransferase 10 family.</text>
</comment>
<dbReference type="Pfam" id="PF17039">
    <property type="entry name" value="Glyco_tran_10_N"/>
    <property type="match status" value="1"/>
</dbReference>
<dbReference type="PANTHER" id="PTHR48438:SF1">
    <property type="entry name" value="ALPHA-(1,3)-FUCOSYLTRANSFERASE C-RELATED"/>
    <property type="match status" value="1"/>
</dbReference>
<keyword evidence="9 12" id="KW-0333">Golgi apparatus</keyword>
<evidence type="ECO:0000256" key="12">
    <source>
        <dbReference type="RuleBase" id="RU003832"/>
    </source>
</evidence>
<dbReference type="Gene3D" id="3.40.50.11660">
    <property type="entry name" value="Glycosyl transferase family 10, C-terminal domain"/>
    <property type="match status" value="1"/>
</dbReference>
<reference evidence="15" key="1">
    <citation type="journal article" date="2019" name="bioRxiv">
        <title>The Genome of the Zebra Mussel, Dreissena polymorpha: A Resource for Invasive Species Research.</title>
        <authorList>
            <person name="McCartney M.A."/>
            <person name="Auch B."/>
            <person name="Kono T."/>
            <person name="Mallez S."/>
            <person name="Zhang Y."/>
            <person name="Obille A."/>
            <person name="Becker A."/>
            <person name="Abrahante J.E."/>
            <person name="Garbe J."/>
            <person name="Badalamenti J.P."/>
            <person name="Herman A."/>
            <person name="Mangelson H."/>
            <person name="Liachko I."/>
            <person name="Sullivan S."/>
            <person name="Sone E.D."/>
            <person name="Koren S."/>
            <person name="Silverstein K.A.T."/>
            <person name="Beckman K.B."/>
            <person name="Gohl D.M."/>
        </authorList>
    </citation>
    <scope>NUCLEOTIDE SEQUENCE</scope>
    <source>
        <strain evidence="15">Duluth1</strain>
        <tissue evidence="15">Whole animal</tissue>
    </source>
</reference>
<reference evidence="15" key="2">
    <citation type="submission" date="2020-11" db="EMBL/GenBank/DDBJ databases">
        <authorList>
            <person name="McCartney M.A."/>
            <person name="Auch B."/>
            <person name="Kono T."/>
            <person name="Mallez S."/>
            <person name="Becker A."/>
            <person name="Gohl D.M."/>
            <person name="Silverstein K.A.T."/>
            <person name="Koren S."/>
            <person name="Bechman K.B."/>
            <person name="Herman A."/>
            <person name="Abrahante J.E."/>
            <person name="Garbe J."/>
        </authorList>
    </citation>
    <scope>NUCLEOTIDE SEQUENCE</scope>
    <source>
        <strain evidence="15">Duluth1</strain>
        <tissue evidence="15">Whole animal</tissue>
    </source>
</reference>
<dbReference type="Proteomes" id="UP000828390">
    <property type="component" value="Unassembled WGS sequence"/>
</dbReference>
<dbReference type="InterPro" id="IPR031481">
    <property type="entry name" value="Glyco_tran_10_N"/>
</dbReference>
<name>A0A9D4QM20_DREPO</name>
<dbReference type="Pfam" id="PF00852">
    <property type="entry name" value="Glyco_transf_10"/>
    <property type="match status" value="1"/>
</dbReference>
<comment type="caution">
    <text evidence="15">The sequence shown here is derived from an EMBL/GenBank/DDBJ whole genome shotgun (WGS) entry which is preliminary data.</text>
</comment>
<sequence>MGVSVTKRLLHGPLQIENLPTNVTFSDGIYRILWYNPPLFLTTRPEAKYSGFTRCKFSNCAMLFDQCELERSHAVIFYGRHLRQDVLKPIRRPLGQVWIFAADESPVHYNIDGDEWSDENWRHRFNWTMTYDKTNTDIFLPYGKLQQRTHANIRNYSAIALQKFRGGILISSHCNNKAEREKYAKILQRYIPIDIKGKCGHPWTCGTQYVHDNCFDILNSTYKFFLAFENSLCRGYFTEKLFENYNYDTLIVTRGGGQGEASATFPSGTVISTDSFQSVDELGEYLAALHMSPELYAERLKDKDKFYADSYSSVYQNAMCRLCEMMNKQDHFRKQIPDTFEWAYSSEPCRVPDDIPS</sequence>
<dbReference type="EC" id="2.4.1.-" evidence="12"/>
<evidence type="ECO:0000256" key="2">
    <source>
        <dbReference type="ARBA" id="ARBA00004922"/>
    </source>
</evidence>
<dbReference type="PANTHER" id="PTHR48438">
    <property type="entry name" value="ALPHA-(1,3)-FUCOSYLTRANSFERASE C-RELATED"/>
    <property type="match status" value="1"/>
</dbReference>
<protein>
    <recommendedName>
        <fullName evidence="12">Fucosyltransferase</fullName>
        <ecNumber evidence="12">2.4.1.-</ecNumber>
    </recommendedName>
</protein>
<feature type="domain" description="Fucosyltransferase C-terminal" evidence="13">
    <location>
        <begin position="168"/>
        <end position="342"/>
    </location>
</feature>
<dbReference type="GO" id="GO:0032580">
    <property type="term" value="C:Golgi cisterna membrane"/>
    <property type="evidence" value="ECO:0007669"/>
    <property type="project" value="UniProtKB-SubCell"/>
</dbReference>
<keyword evidence="4 12" id="KW-0328">Glycosyltransferase</keyword>
<dbReference type="GO" id="GO:0008417">
    <property type="term" value="F:fucosyltransferase activity"/>
    <property type="evidence" value="ECO:0007669"/>
    <property type="project" value="InterPro"/>
</dbReference>
<dbReference type="SUPFAM" id="SSF53756">
    <property type="entry name" value="UDP-Glycosyltransferase/glycogen phosphorylase"/>
    <property type="match status" value="1"/>
</dbReference>
<evidence type="ECO:0000259" key="13">
    <source>
        <dbReference type="Pfam" id="PF00852"/>
    </source>
</evidence>
<keyword evidence="6 12" id="KW-0812">Transmembrane</keyword>
<evidence type="ECO:0000259" key="14">
    <source>
        <dbReference type="Pfam" id="PF17039"/>
    </source>
</evidence>
<evidence type="ECO:0000256" key="1">
    <source>
        <dbReference type="ARBA" id="ARBA00004323"/>
    </source>
</evidence>
<evidence type="ECO:0000256" key="4">
    <source>
        <dbReference type="ARBA" id="ARBA00022676"/>
    </source>
</evidence>
<comment type="pathway">
    <text evidence="2">Protein modification; protein glycosylation.</text>
</comment>